<comment type="subcellular location">
    <subcellularLocation>
        <location evidence="1">Membrane</location>
        <topology evidence="1">Multi-pass membrane protein</topology>
    </subcellularLocation>
</comment>
<feature type="non-terminal residue" evidence="8">
    <location>
        <position position="270"/>
    </location>
</feature>
<feature type="transmembrane region" description="Helical" evidence="6">
    <location>
        <begin position="239"/>
        <end position="261"/>
    </location>
</feature>
<keyword evidence="4 6" id="KW-0472">Membrane</keyword>
<comment type="similarity">
    <text evidence="5">Belongs to the TMEM41 family.</text>
</comment>
<dbReference type="InterPro" id="IPR032816">
    <property type="entry name" value="VTT_dom"/>
</dbReference>
<sequence length="270" mass="30318">MSVHCSNCHNDVKKIDSGTGKIAKAPQSTKKAIFILVAIFTVSVSGLFYLYKCFPELEEGELQYIKLPTDIDDAKNLGKVLARYKERYYYTVLFAFFLTYIFLQSFAIPGSIFLSILSGFLFPFPLAIFLVCTCSALGASFCFLLSSQLGRKIVQRFFPVRAAEWSRQVNKHHSHLLNYIIFLRITPFLPNWFINITSPVIGVPALPFILGTFIGVAPPSFVMIQAGTTLHQLTSSKDAISLQSIIVLSLFAILSLLPILFKKKLREKLD</sequence>
<evidence type="ECO:0000313" key="8">
    <source>
        <dbReference type="EMBL" id="KFM74837.1"/>
    </source>
</evidence>
<feature type="transmembrane region" description="Helical" evidence="6">
    <location>
        <begin position="32"/>
        <end position="51"/>
    </location>
</feature>
<dbReference type="GO" id="GO:0000045">
    <property type="term" value="P:autophagosome assembly"/>
    <property type="evidence" value="ECO:0007669"/>
    <property type="project" value="TreeGrafter"/>
</dbReference>
<evidence type="ECO:0000259" key="7">
    <source>
        <dbReference type="Pfam" id="PF09335"/>
    </source>
</evidence>
<evidence type="ECO:0000313" key="9">
    <source>
        <dbReference type="Proteomes" id="UP000054359"/>
    </source>
</evidence>
<dbReference type="PANTHER" id="PTHR43220:SF18">
    <property type="entry name" value="TRANSMEMBRANE PROTEIN 41B"/>
    <property type="match status" value="1"/>
</dbReference>
<dbReference type="OMA" id="CIKIPRD"/>
<feature type="transmembrane region" description="Helical" evidence="6">
    <location>
        <begin position="88"/>
        <end position="108"/>
    </location>
</feature>
<dbReference type="OrthoDB" id="3364966at2759"/>
<evidence type="ECO:0000256" key="6">
    <source>
        <dbReference type="SAM" id="Phobius"/>
    </source>
</evidence>
<dbReference type="EMBL" id="KK119126">
    <property type="protein sequence ID" value="KFM74837.1"/>
    <property type="molecule type" value="Genomic_DNA"/>
</dbReference>
<reference evidence="8 9" key="1">
    <citation type="submission" date="2013-11" db="EMBL/GenBank/DDBJ databases">
        <title>Genome sequencing of Stegodyphus mimosarum.</title>
        <authorList>
            <person name="Bechsgaard J."/>
        </authorList>
    </citation>
    <scope>NUCLEOTIDE SEQUENCE [LARGE SCALE GENOMIC DNA]</scope>
</reference>
<protein>
    <submittedName>
        <fullName evidence="8">Transmembrane protein 41B</fullName>
    </submittedName>
</protein>
<proteinExistence type="inferred from homology"/>
<organism evidence="8 9">
    <name type="scientific">Stegodyphus mimosarum</name>
    <name type="common">African social velvet spider</name>
    <dbReference type="NCBI Taxonomy" id="407821"/>
    <lineage>
        <taxon>Eukaryota</taxon>
        <taxon>Metazoa</taxon>
        <taxon>Ecdysozoa</taxon>
        <taxon>Arthropoda</taxon>
        <taxon>Chelicerata</taxon>
        <taxon>Arachnida</taxon>
        <taxon>Araneae</taxon>
        <taxon>Araneomorphae</taxon>
        <taxon>Entelegynae</taxon>
        <taxon>Eresoidea</taxon>
        <taxon>Eresidae</taxon>
        <taxon>Stegodyphus</taxon>
    </lineage>
</organism>
<dbReference type="Pfam" id="PF09335">
    <property type="entry name" value="VTT_dom"/>
    <property type="match status" value="1"/>
</dbReference>
<name>A0A087UBU8_STEMI</name>
<evidence type="ECO:0000256" key="4">
    <source>
        <dbReference type="ARBA" id="ARBA00023136"/>
    </source>
</evidence>
<dbReference type="STRING" id="407821.A0A087UBU8"/>
<keyword evidence="2 6" id="KW-0812">Transmembrane</keyword>
<keyword evidence="9" id="KW-1185">Reference proteome</keyword>
<accession>A0A087UBU8</accession>
<evidence type="ECO:0000256" key="1">
    <source>
        <dbReference type="ARBA" id="ARBA00004141"/>
    </source>
</evidence>
<keyword evidence="3 6" id="KW-1133">Transmembrane helix</keyword>
<evidence type="ECO:0000256" key="3">
    <source>
        <dbReference type="ARBA" id="ARBA00022989"/>
    </source>
</evidence>
<dbReference type="PANTHER" id="PTHR43220">
    <property type="match status" value="1"/>
</dbReference>
<dbReference type="GO" id="GO:0005789">
    <property type="term" value="C:endoplasmic reticulum membrane"/>
    <property type="evidence" value="ECO:0007669"/>
    <property type="project" value="TreeGrafter"/>
</dbReference>
<feature type="transmembrane region" description="Helical" evidence="6">
    <location>
        <begin position="120"/>
        <end position="146"/>
    </location>
</feature>
<gene>
    <name evidence="8" type="ORF">X975_01707</name>
</gene>
<evidence type="ECO:0000256" key="2">
    <source>
        <dbReference type="ARBA" id="ARBA00022692"/>
    </source>
</evidence>
<dbReference type="AlphaFoldDB" id="A0A087UBU8"/>
<feature type="domain" description="VTT" evidence="7">
    <location>
        <begin position="108"/>
        <end position="228"/>
    </location>
</feature>
<dbReference type="InterPro" id="IPR045014">
    <property type="entry name" value="TM41A/B"/>
</dbReference>
<dbReference type="Proteomes" id="UP000054359">
    <property type="component" value="Unassembled WGS sequence"/>
</dbReference>
<evidence type="ECO:0000256" key="5">
    <source>
        <dbReference type="ARBA" id="ARBA00025797"/>
    </source>
</evidence>